<dbReference type="InterPro" id="IPR036526">
    <property type="entry name" value="C-N_Hydrolase_sf"/>
</dbReference>
<accession>A0A7C9PNV9</accession>
<sequence>MVRVAAVQLAPTVGDLAGNLAAARAAISGALEAGADLVVLPELTTSGYVFESQEEARALGIPRDSPVFAEWAELVSARPGALAVVGFAESGEDDLLYNSAAIVGAGGVLGVYRKVHLWDQEKLYFTPGSAAPLVIDTPQGRLGLMICFDLEFPEWTRLAALAGAEILVVPTNWPLFPRPEGERVAEVQIGMATARINKMAVVCADRTGVERGVPWSGGTTIIGADGWVIDSVGEGTGVAWGDIDPADSRDKTLAGLAHAFGDRRTDLYGGVVQEQPRS</sequence>
<evidence type="ECO:0000256" key="1">
    <source>
        <dbReference type="ARBA" id="ARBA00022801"/>
    </source>
</evidence>
<dbReference type="PANTHER" id="PTHR43674:SF2">
    <property type="entry name" value="BETA-UREIDOPROPIONASE"/>
    <property type="match status" value="1"/>
</dbReference>
<proteinExistence type="predicted"/>
<keyword evidence="1 3" id="KW-0378">Hydrolase</keyword>
<dbReference type="SUPFAM" id="SSF56317">
    <property type="entry name" value="Carbon-nitrogen hydrolase"/>
    <property type="match status" value="1"/>
</dbReference>
<dbReference type="GO" id="GO:0050126">
    <property type="term" value="F:N-carbamoylputrescine amidase activity"/>
    <property type="evidence" value="ECO:0007669"/>
    <property type="project" value="TreeGrafter"/>
</dbReference>
<evidence type="ECO:0000259" key="2">
    <source>
        <dbReference type="PROSITE" id="PS50263"/>
    </source>
</evidence>
<dbReference type="PROSITE" id="PS50263">
    <property type="entry name" value="CN_HYDROLASE"/>
    <property type="match status" value="1"/>
</dbReference>
<keyword evidence="4" id="KW-1185">Reference proteome</keyword>
<comment type="caution">
    <text evidence="3">The sequence shown here is derived from an EMBL/GenBank/DDBJ whole genome shotgun (WGS) entry which is preliminary data.</text>
</comment>
<dbReference type="AlphaFoldDB" id="A0A7C9PNV9"/>
<gene>
    <name evidence="3" type="ORF">G3T37_10815</name>
</gene>
<dbReference type="InterPro" id="IPR050345">
    <property type="entry name" value="Aliph_Amidase/BUP"/>
</dbReference>
<dbReference type="RefSeq" id="WP_163473910.1">
    <property type="nucleotide sequence ID" value="NZ_JAAGWZ010000003.1"/>
</dbReference>
<dbReference type="Pfam" id="PF00795">
    <property type="entry name" value="CN_hydrolase"/>
    <property type="match status" value="1"/>
</dbReference>
<evidence type="ECO:0000313" key="3">
    <source>
        <dbReference type="EMBL" id="NEM91847.1"/>
    </source>
</evidence>
<organism evidence="3 4">
    <name type="scientific">Galbitalea soli</name>
    <dbReference type="NCBI Taxonomy" id="1268042"/>
    <lineage>
        <taxon>Bacteria</taxon>
        <taxon>Bacillati</taxon>
        <taxon>Actinomycetota</taxon>
        <taxon>Actinomycetes</taxon>
        <taxon>Micrococcales</taxon>
        <taxon>Microbacteriaceae</taxon>
        <taxon>Galbitalea</taxon>
    </lineage>
</organism>
<dbReference type="PANTHER" id="PTHR43674">
    <property type="entry name" value="NITRILASE C965.09-RELATED"/>
    <property type="match status" value="1"/>
</dbReference>
<dbReference type="InterPro" id="IPR003010">
    <property type="entry name" value="C-N_Hydrolase"/>
</dbReference>
<name>A0A7C9PNV9_9MICO</name>
<protein>
    <submittedName>
        <fullName evidence="3">Hydrolase</fullName>
    </submittedName>
</protein>
<dbReference type="GO" id="GO:0033388">
    <property type="term" value="P:putrescine biosynthetic process from arginine"/>
    <property type="evidence" value="ECO:0007669"/>
    <property type="project" value="TreeGrafter"/>
</dbReference>
<feature type="domain" description="CN hydrolase" evidence="2">
    <location>
        <begin position="2"/>
        <end position="245"/>
    </location>
</feature>
<reference evidence="3 4" key="1">
    <citation type="journal article" date="2014" name="Int. J. Syst. Evol. Microbiol.">
        <title>Description of Galbitalea soli gen. nov., sp. nov., and Frondihabitans sucicola sp. nov.</title>
        <authorList>
            <person name="Kim S.J."/>
            <person name="Lim J.M."/>
            <person name="Ahn J.H."/>
            <person name="Weon H.Y."/>
            <person name="Hamada M."/>
            <person name="Suzuki K."/>
            <person name="Ahn T.Y."/>
            <person name="Kwon S.W."/>
        </authorList>
    </citation>
    <scope>NUCLEOTIDE SEQUENCE [LARGE SCALE GENOMIC DNA]</scope>
    <source>
        <strain evidence="3 4">NBRC 108727</strain>
    </source>
</reference>
<dbReference type="EMBL" id="JAAGWZ010000003">
    <property type="protein sequence ID" value="NEM91847.1"/>
    <property type="molecule type" value="Genomic_DNA"/>
</dbReference>
<dbReference type="Gene3D" id="3.60.110.10">
    <property type="entry name" value="Carbon-nitrogen hydrolase"/>
    <property type="match status" value="1"/>
</dbReference>
<evidence type="ECO:0000313" key="4">
    <source>
        <dbReference type="Proteomes" id="UP000479756"/>
    </source>
</evidence>
<dbReference type="Proteomes" id="UP000479756">
    <property type="component" value="Unassembled WGS sequence"/>
</dbReference>